<organism evidence="5 6">
    <name type="scientific">Mikania micrantha</name>
    <name type="common">bitter vine</name>
    <dbReference type="NCBI Taxonomy" id="192012"/>
    <lineage>
        <taxon>Eukaryota</taxon>
        <taxon>Viridiplantae</taxon>
        <taxon>Streptophyta</taxon>
        <taxon>Embryophyta</taxon>
        <taxon>Tracheophyta</taxon>
        <taxon>Spermatophyta</taxon>
        <taxon>Magnoliopsida</taxon>
        <taxon>eudicotyledons</taxon>
        <taxon>Gunneridae</taxon>
        <taxon>Pentapetalae</taxon>
        <taxon>asterids</taxon>
        <taxon>campanulids</taxon>
        <taxon>Asterales</taxon>
        <taxon>Asteraceae</taxon>
        <taxon>Asteroideae</taxon>
        <taxon>Heliantheae alliance</taxon>
        <taxon>Eupatorieae</taxon>
        <taxon>Mikania</taxon>
    </lineage>
</organism>
<keyword evidence="3" id="KW-0653">Protein transport</keyword>
<keyword evidence="3" id="KW-0268">Exocytosis</keyword>
<dbReference type="EMBL" id="SZYD01000018">
    <property type="protein sequence ID" value="KAD2806264.1"/>
    <property type="molecule type" value="Genomic_DNA"/>
</dbReference>
<dbReference type="InterPro" id="IPR016159">
    <property type="entry name" value="Cullin_repeat-like_dom_sf"/>
</dbReference>
<dbReference type="Pfam" id="PF03081">
    <property type="entry name" value="Exo70_C"/>
    <property type="match status" value="1"/>
</dbReference>
<keyword evidence="2 3" id="KW-0813">Transport</keyword>
<feature type="domain" description="Exocyst complex subunit Exo70 C-terminal" evidence="4">
    <location>
        <begin position="292"/>
        <end position="626"/>
    </location>
</feature>
<dbReference type="OrthoDB" id="1922221at2759"/>
<evidence type="ECO:0000256" key="2">
    <source>
        <dbReference type="ARBA" id="ARBA00022448"/>
    </source>
</evidence>
<evidence type="ECO:0000313" key="6">
    <source>
        <dbReference type="Proteomes" id="UP000326396"/>
    </source>
</evidence>
<comment type="function">
    <text evidence="3">Component of the exocyst complex.</text>
</comment>
<dbReference type="SUPFAM" id="SSF74788">
    <property type="entry name" value="Cullin repeat-like"/>
    <property type="match status" value="1"/>
</dbReference>
<gene>
    <name evidence="5" type="ORF">E3N88_39641</name>
</gene>
<comment type="similarity">
    <text evidence="1 3">Belongs to the EXO70 family.</text>
</comment>
<evidence type="ECO:0000256" key="1">
    <source>
        <dbReference type="ARBA" id="ARBA00006756"/>
    </source>
</evidence>
<dbReference type="InterPro" id="IPR004140">
    <property type="entry name" value="Exo70"/>
</dbReference>
<dbReference type="GO" id="GO:0005546">
    <property type="term" value="F:phosphatidylinositol-4,5-bisphosphate binding"/>
    <property type="evidence" value="ECO:0007669"/>
    <property type="project" value="InterPro"/>
</dbReference>
<dbReference type="GO" id="GO:0015031">
    <property type="term" value="P:protein transport"/>
    <property type="evidence" value="ECO:0007669"/>
    <property type="project" value="UniProtKB-KW"/>
</dbReference>
<accession>A0A5N6LXB4</accession>
<dbReference type="Gene3D" id="1.20.1280.170">
    <property type="entry name" value="Exocyst complex component Exo70"/>
    <property type="match status" value="1"/>
</dbReference>
<sequence>MEHLIHARDLLNTSLHQSRQIDFELHKTSVTLAHIDQIFPTLETAIRDMASKCASLPIGDHVGRALPTVLAVLNVYRLVNELGTSVTAQSSSHINLDLTLYISLIKRFKQALTLLTNTCKLAILWVQDVKQFLQHTTTIGVAHDHPYHLIVCKTLHLLKKVQETEKCCLLDQGILGVAFKVLEDEYENLLTQNSLPVQVPSSLFSSGDEESDESVSDALSQPVLPFHVANNLKAIISCFATCNHQVDRCMAIYVKVRSTNFETSLQDLDLNYLEISLSEFDSIQDIEGYIDDWGRHLEFVVKHMLELEYTLCDHVFGQLDVIIWTDCFSRIALQSGIHRFIKFGNMVTKAKKEAIKLFKLLDVFNTLNNLRHDFNRFFGGKECSEIQSQTRNLIKKVVNGTTEILHELSAQVQLQRLMDPPPDGSVPRLVNFVTEYCEELLDDDYRLVLDQILEIHCSWYNHNKKLVSVEEVHNIIKALELNLEAWARRYEDSALSCIFMMNTSCYLHKHLNGTRLGDLMGESWLKQHDDRVQYYTQIFLRESWGRIPALLTNTDRITGFAEAFDREYRKQSRWVLCDDSLRWKTCELIVETIVPVYNDLGLVEVGSSPSNKYVKYSSEGVENLVSSMFQPKYGSSDVIKCANLVDRIKSLVAGRFSPATVAA</sequence>
<dbReference type="GO" id="GO:0000145">
    <property type="term" value="C:exocyst"/>
    <property type="evidence" value="ECO:0007669"/>
    <property type="project" value="InterPro"/>
</dbReference>
<reference evidence="5 6" key="1">
    <citation type="submission" date="2019-05" db="EMBL/GenBank/DDBJ databases">
        <title>Mikania micrantha, genome provides insights into the molecular mechanism of rapid growth.</title>
        <authorList>
            <person name="Liu B."/>
        </authorList>
    </citation>
    <scope>NUCLEOTIDE SEQUENCE [LARGE SCALE GENOMIC DNA]</scope>
    <source>
        <strain evidence="5">NLD-2019</strain>
        <tissue evidence="5">Leaf</tissue>
    </source>
</reference>
<evidence type="ECO:0000313" key="5">
    <source>
        <dbReference type="EMBL" id="KAD2806264.1"/>
    </source>
</evidence>
<comment type="caution">
    <text evidence="5">The sequence shown here is derived from an EMBL/GenBank/DDBJ whole genome shotgun (WGS) entry which is preliminary data.</text>
</comment>
<dbReference type="GO" id="GO:0006887">
    <property type="term" value="P:exocytosis"/>
    <property type="evidence" value="ECO:0007669"/>
    <property type="project" value="UniProtKB-KW"/>
</dbReference>
<dbReference type="Proteomes" id="UP000326396">
    <property type="component" value="Linkage Group LG8"/>
</dbReference>
<proteinExistence type="inferred from homology"/>
<dbReference type="AlphaFoldDB" id="A0A5N6LXB4"/>
<name>A0A5N6LXB4_9ASTR</name>
<dbReference type="PANTHER" id="PTHR12542:SF154">
    <property type="entry name" value="EXOCYST SUBUNIT EXO70 FAMILY PROTEIN"/>
    <property type="match status" value="1"/>
</dbReference>
<dbReference type="PANTHER" id="PTHR12542">
    <property type="entry name" value="EXOCYST COMPLEX PROTEIN EXO70"/>
    <property type="match status" value="1"/>
</dbReference>
<protein>
    <recommendedName>
        <fullName evidence="3">Exocyst subunit Exo70 family protein</fullName>
    </recommendedName>
</protein>
<keyword evidence="6" id="KW-1185">Reference proteome</keyword>
<evidence type="ECO:0000256" key="3">
    <source>
        <dbReference type="RuleBase" id="RU365026"/>
    </source>
</evidence>
<evidence type="ECO:0000259" key="4">
    <source>
        <dbReference type="Pfam" id="PF03081"/>
    </source>
</evidence>
<dbReference type="InterPro" id="IPR046364">
    <property type="entry name" value="Exo70_C"/>
</dbReference>